<dbReference type="InterPro" id="IPR018563">
    <property type="entry name" value="DUF2018"/>
</dbReference>
<gene>
    <name evidence="1" type="ordered locus">Hipma_0879</name>
</gene>
<accession>F2LVR5</accession>
<name>F2LVR5_HIPMA</name>
<reference evidence="2" key="2">
    <citation type="submission" date="2011-03" db="EMBL/GenBank/DDBJ databases">
        <title>The complete genome of Hippea maritima DSM 10411.</title>
        <authorList>
            <consortium name="US DOE Joint Genome Institute (JGI-PGF)"/>
            <person name="Lucas S."/>
            <person name="Copeland A."/>
            <person name="Lapidus A."/>
            <person name="Bruce D."/>
            <person name="Goodwin L."/>
            <person name="Pitluck S."/>
            <person name="Peters L."/>
            <person name="Kyrpides N."/>
            <person name="Mavromatis K."/>
            <person name="Pagani I."/>
            <person name="Ivanova N."/>
            <person name="Mikhailova N."/>
            <person name="Lu M."/>
            <person name="Detter J.C."/>
            <person name="Tapia R."/>
            <person name="Han C."/>
            <person name="Land M."/>
            <person name="Hauser L."/>
            <person name="Markowitz V."/>
            <person name="Cheng J.-F."/>
            <person name="Hugenholtz P."/>
            <person name="Woyke T."/>
            <person name="Wu D."/>
            <person name="Spring S."/>
            <person name="Schroeder M."/>
            <person name="Brambilla E."/>
            <person name="Klenk H.-P."/>
            <person name="Eisen J.A."/>
        </authorList>
    </citation>
    <scope>NUCLEOTIDE SEQUENCE [LARGE SCALE GENOMIC DNA]</scope>
    <source>
        <strain evidence="2">ATCC 700847 / DSM 10411 / MH2</strain>
    </source>
</reference>
<evidence type="ECO:0000313" key="1">
    <source>
        <dbReference type="EMBL" id="AEA33849.1"/>
    </source>
</evidence>
<dbReference type="AlphaFoldDB" id="F2LVR5"/>
<dbReference type="EMBL" id="CP002606">
    <property type="protein sequence ID" value="AEA33849.1"/>
    <property type="molecule type" value="Genomic_DNA"/>
</dbReference>
<dbReference type="Pfam" id="PF09442">
    <property type="entry name" value="DUF2018"/>
    <property type="match status" value="1"/>
</dbReference>
<organism evidence="1 2">
    <name type="scientific">Hippea maritima (strain ATCC 700847 / DSM 10411 / MH2)</name>
    <dbReference type="NCBI Taxonomy" id="760142"/>
    <lineage>
        <taxon>Bacteria</taxon>
        <taxon>Pseudomonadati</taxon>
        <taxon>Campylobacterota</taxon>
        <taxon>Desulfurellia</taxon>
        <taxon>Desulfurellales</taxon>
        <taxon>Hippeaceae</taxon>
        <taxon>Hippea</taxon>
    </lineage>
</organism>
<evidence type="ECO:0000313" key="2">
    <source>
        <dbReference type="Proteomes" id="UP000008139"/>
    </source>
</evidence>
<dbReference type="RefSeq" id="WP_013681890.1">
    <property type="nucleotide sequence ID" value="NC_015318.1"/>
</dbReference>
<protein>
    <submittedName>
        <fullName evidence="1">Uncharacterized protein</fullName>
    </submittedName>
</protein>
<reference evidence="1 2" key="1">
    <citation type="journal article" date="2011" name="Stand. Genomic Sci.">
        <title>Complete genome sequence of the thermophilic sulfur-reducer Hippea maritima type strain (MH(2)).</title>
        <authorList>
            <person name="Huntemann M."/>
            <person name="Lu M."/>
            <person name="Nolan M."/>
            <person name="Lapidus A."/>
            <person name="Lucas S."/>
            <person name="Hammon N."/>
            <person name="Deshpande S."/>
            <person name="Cheng J.F."/>
            <person name="Tapia R."/>
            <person name="Han C."/>
            <person name="Goodwin L."/>
            <person name="Pitluck S."/>
            <person name="Liolios K."/>
            <person name="Pagani I."/>
            <person name="Ivanova N."/>
            <person name="Ovchinikova G."/>
            <person name="Pati A."/>
            <person name="Chen A."/>
            <person name="Palaniappan K."/>
            <person name="Land M."/>
            <person name="Hauser L."/>
            <person name="Jeffries C.D."/>
            <person name="Detter J.C."/>
            <person name="Brambilla E.M."/>
            <person name="Rohde M."/>
            <person name="Spring S."/>
            <person name="Goker M."/>
            <person name="Woyke T."/>
            <person name="Bristow J."/>
            <person name="Eisen J.A."/>
            <person name="Markowitz V."/>
            <person name="Hugenholtz P."/>
            <person name="Kyrpides N.C."/>
            <person name="Klenk H.P."/>
            <person name="Mavromatis K."/>
        </authorList>
    </citation>
    <scope>NUCLEOTIDE SEQUENCE [LARGE SCALE GENOMIC DNA]</scope>
    <source>
        <strain evidence="2">ATCC 700847 / DSM 10411 / MH2</strain>
    </source>
</reference>
<dbReference type="InParanoid" id="F2LVR5"/>
<dbReference type="KEGG" id="hmr:Hipma_0879"/>
<dbReference type="Proteomes" id="UP000008139">
    <property type="component" value="Chromosome"/>
</dbReference>
<dbReference type="eggNOG" id="ENOG5030M5G">
    <property type="taxonomic scope" value="Bacteria"/>
</dbReference>
<proteinExistence type="predicted"/>
<keyword evidence="2" id="KW-1185">Reference proteome</keyword>
<sequence>MAKSMLDLIFTDPFEQSNADYEKVKEFVETVLDKAPHYAVVEELENVAEYVVLLEKLLEENGIDFSDETLQMKKYENTTEIDNQKRLFLLHFSGKIVRKEGAVV</sequence>
<dbReference type="InterPro" id="IPR023126">
    <property type="entry name" value="HP0242-like_sf"/>
</dbReference>
<dbReference type="OrthoDB" id="5518620at2"/>
<dbReference type="Gene3D" id="1.10.3350.10">
    <property type="entry name" value="HP0242-like domain"/>
    <property type="match status" value="1"/>
</dbReference>
<dbReference type="SUPFAM" id="SSF158752">
    <property type="entry name" value="HP0242-like"/>
    <property type="match status" value="1"/>
</dbReference>
<dbReference type="STRING" id="760142.Hipma_0879"/>
<dbReference type="HOGENOM" id="CLU_177677_0_0_7"/>